<evidence type="ECO:0000313" key="3">
    <source>
        <dbReference type="EMBL" id="KAB0368624.1"/>
    </source>
</evidence>
<dbReference type="PANTHER" id="PTHR11675">
    <property type="entry name" value="N-ACETYLGALACTOSAMINYLTRANSFERASE"/>
    <property type="match status" value="1"/>
</dbReference>
<feature type="non-terminal residue" evidence="3">
    <location>
        <position position="1"/>
    </location>
</feature>
<sequence length="326" mass="37583">PRVGKISCRRERQPTPVFSPGKFHGQRRLVGYMFPSQKRNVSFIKIPQILLSFFKLNEFKRDLQRCWDLPYPGTEPKFPALVGKFSTTEPILQKEKKKKQKSKIINPSMNRYFEVACQFAITWQGGGNLLPVICAKSIQLCPTLCDLMDCSPPGSSVHGDSPGKNTGVEHLKEKLEEYMARFSKVRIVRTRKREGLIRTRLLGASMARGEVLTFLDSHCEVNVNWLPPLLDQIALNHKTIVCPMIDVIDHNHFGYEAQAGDAMRGAFDWEMYYKRIPIPPELQRADPSDPFEWPEYILQLSKHERACTMWNEEEEEFTANAKRREA</sequence>
<gene>
    <name evidence="3" type="ORF">FD755_019658</name>
</gene>
<evidence type="ECO:0000259" key="2">
    <source>
        <dbReference type="Pfam" id="PF00535"/>
    </source>
</evidence>
<dbReference type="EMBL" id="VCEB01000017">
    <property type="protein sequence ID" value="KAB0368624.1"/>
    <property type="molecule type" value="Genomic_DNA"/>
</dbReference>
<feature type="domain" description="Glycosyltransferase 2-like" evidence="2">
    <location>
        <begin position="170"/>
        <end position="258"/>
    </location>
</feature>
<dbReference type="PANTHER" id="PTHR11675:SF129">
    <property type="entry name" value="POLYPEPTIDE N-ACETYLGALACTOSAMINYLTRANSFERASE-LIKE 6"/>
    <property type="match status" value="1"/>
</dbReference>
<dbReference type="GO" id="GO:0004653">
    <property type="term" value="F:polypeptide N-acetylgalactosaminyltransferase activity"/>
    <property type="evidence" value="ECO:0007669"/>
    <property type="project" value="TreeGrafter"/>
</dbReference>
<dbReference type="InterPro" id="IPR029044">
    <property type="entry name" value="Nucleotide-diphossugar_trans"/>
</dbReference>
<reference evidence="3 4" key="1">
    <citation type="submission" date="2019-06" db="EMBL/GenBank/DDBJ databases">
        <title>Discovery of a novel chromosome fission-fusion reversal in muntjac.</title>
        <authorList>
            <person name="Mudd A.B."/>
            <person name="Bredeson J.V."/>
            <person name="Baum R."/>
            <person name="Hockemeyer D."/>
            <person name="Rokhsar D.S."/>
        </authorList>
    </citation>
    <scope>NUCLEOTIDE SEQUENCE [LARGE SCALE GENOMIC DNA]</scope>
    <source>
        <strain evidence="3">UCam_UCB_Mr</strain>
        <tissue evidence="3">Fibroblast cell line</tissue>
    </source>
</reference>
<accession>A0A5N3X4P6</accession>
<dbReference type="SUPFAM" id="SSF53448">
    <property type="entry name" value="Nucleotide-diphospho-sugar transferases"/>
    <property type="match status" value="1"/>
</dbReference>
<dbReference type="AlphaFoldDB" id="A0A5N3X4P6"/>
<dbReference type="GO" id="GO:0006493">
    <property type="term" value="P:protein O-linked glycosylation"/>
    <property type="evidence" value="ECO:0007669"/>
    <property type="project" value="TreeGrafter"/>
</dbReference>
<keyword evidence="4" id="KW-1185">Reference proteome</keyword>
<evidence type="ECO:0000256" key="1">
    <source>
        <dbReference type="ARBA" id="ARBA00023157"/>
    </source>
</evidence>
<organism evidence="3 4">
    <name type="scientific">Muntiacus reevesi</name>
    <name type="common">Reeves' muntjac</name>
    <name type="synonym">Cervus reevesi</name>
    <dbReference type="NCBI Taxonomy" id="9886"/>
    <lineage>
        <taxon>Eukaryota</taxon>
        <taxon>Metazoa</taxon>
        <taxon>Chordata</taxon>
        <taxon>Craniata</taxon>
        <taxon>Vertebrata</taxon>
        <taxon>Euteleostomi</taxon>
        <taxon>Mammalia</taxon>
        <taxon>Eutheria</taxon>
        <taxon>Laurasiatheria</taxon>
        <taxon>Artiodactyla</taxon>
        <taxon>Ruminantia</taxon>
        <taxon>Pecora</taxon>
        <taxon>Cervidae</taxon>
        <taxon>Muntiacinae</taxon>
        <taxon>Muntiacus</taxon>
    </lineage>
</organism>
<protein>
    <recommendedName>
        <fullName evidence="2">Glycosyltransferase 2-like domain-containing protein</fullName>
    </recommendedName>
</protein>
<name>A0A5N3X4P6_MUNRE</name>
<dbReference type="Gene3D" id="3.90.550.10">
    <property type="entry name" value="Spore Coat Polysaccharide Biosynthesis Protein SpsA, Chain A"/>
    <property type="match status" value="1"/>
</dbReference>
<comment type="caution">
    <text evidence="3">The sequence shown here is derived from an EMBL/GenBank/DDBJ whole genome shotgun (WGS) entry which is preliminary data.</text>
</comment>
<proteinExistence type="predicted"/>
<dbReference type="Pfam" id="PF00535">
    <property type="entry name" value="Glycos_transf_2"/>
    <property type="match status" value="1"/>
</dbReference>
<evidence type="ECO:0000313" key="4">
    <source>
        <dbReference type="Proteomes" id="UP000326062"/>
    </source>
</evidence>
<dbReference type="Proteomes" id="UP000326062">
    <property type="component" value="Chromosome 19"/>
</dbReference>
<dbReference type="GO" id="GO:0005794">
    <property type="term" value="C:Golgi apparatus"/>
    <property type="evidence" value="ECO:0007669"/>
    <property type="project" value="TreeGrafter"/>
</dbReference>
<dbReference type="InterPro" id="IPR001173">
    <property type="entry name" value="Glyco_trans_2-like"/>
</dbReference>
<keyword evidence="1" id="KW-1015">Disulfide bond</keyword>